<gene>
    <name evidence="1" type="ORF">MAR_021513</name>
</gene>
<proteinExistence type="predicted"/>
<dbReference type="EMBL" id="CP111016">
    <property type="protein sequence ID" value="WAR06144.1"/>
    <property type="molecule type" value="Genomic_DNA"/>
</dbReference>
<evidence type="ECO:0000313" key="2">
    <source>
        <dbReference type="Proteomes" id="UP001164746"/>
    </source>
</evidence>
<dbReference type="Proteomes" id="UP001164746">
    <property type="component" value="Chromosome 5"/>
</dbReference>
<evidence type="ECO:0008006" key="3">
    <source>
        <dbReference type="Google" id="ProtNLM"/>
    </source>
</evidence>
<organism evidence="1 2">
    <name type="scientific">Mya arenaria</name>
    <name type="common">Soft-shell clam</name>
    <dbReference type="NCBI Taxonomy" id="6604"/>
    <lineage>
        <taxon>Eukaryota</taxon>
        <taxon>Metazoa</taxon>
        <taxon>Spiralia</taxon>
        <taxon>Lophotrochozoa</taxon>
        <taxon>Mollusca</taxon>
        <taxon>Bivalvia</taxon>
        <taxon>Autobranchia</taxon>
        <taxon>Heteroconchia</taxon>
        <taxon>Euheterodonta</taxon>
        <taxon>Imparidentia</taxon>
        <taxon>Neoheterodontei</taxon>
        <taxon>Myida</taxon>
        <taxon>Myoidea</taxon>
        <taxon>Myidae</taxon>
        <taxon>Mya</taxon>
    </lineage>
</organism>
<evidence type="ECO:0000313" key="1">
    <source>
        <dbReference type="EMBL" id="WAR06144.1"/>
    </source>
</evidence>
<protein>
    <recommendedName>
        <fullName evidence="3">MULE transposase domain-containing protein</fullName>
    </recommendedName>
</protein>
<dbReference type="PANTHER" id="PTHR20956:SF12">
    <property type="entry name" value="FLYWCH-TYPE DOMAIN-CONTAINING PROTEIN"/>
    <property type="match status" value="1"/>
</dbReference>
<sequence>MRDCTTQPSGGFTDETRVILKRDIRQEAVRDIHAPAGRVFDDKMVETFGRDDFNLPHPRTLVRQLNRAREKLRPQEPTSLDFEFDADYLGEKFLVGDVRVGDERHMMLATADQICLLQRARTWYLDGTFRVVLRKIVELMDVAPVVEAFTMDFEAGLWQALREVFPRSKLHGCGFHWASSAESRQSACRQPMSDGKVCISMELLALPFLPPGDIPRAFQKLKDRSDGSSEQLRELFHYVTDQWLENSIWSPDEWSVYRKKRWHRRMNARAGRGQLQFYVLLGLLLKEAKLVPLQAQLVGEGIGRNRREVYSDMDMRIDELWEKYDAHDILCENFLREIGEING</sequence>
<accession>A0ABY7EAL2</accession>
<reference evidence="1" key="1">
    <citation type="submission" date="2022-11" db="EMBL/GenBank/DDBJ databases">
        <title>Centuries of genome instability and evolution in soft-shell clam transmissible cancer (bioRxiv).</title>
        <authorList>
            <person name="Hart S.F.M."/>
            <person name="Yonemitsu M.A."/>
            <person name="Giersch R.M."/>
            <person name="Beal B.F."/>
            <person name="Arriagada G."/>
            <person name="Davis B.W."/>
            <person name="Ostrander E.A."/>
            <person name="Goff S.P."/>
            <person name="Metzger M.J."/>
        </authorList>
    </citation>
    <scope>NUCLEOTIDE SEQUENCE</scope>
    <source>
        <strain evidence="1">MELC-2E11</strain>
        <tissue evidence="1">Siphon/mantle</tissue>
    </source>
</reference>
<dbReference type="PANTHER" id="PTHR20956">
    <property type="entry name" value="HEH2P"/>
    <property type="match status" value="1"/>
</dbReference>
<keyword evidence="2" id="KW-1185">Reference proteome</keyword>
<name>A0ABY7EAL2_MYAAR</name>